<dbReference type="Pfam" id="PF04827">
    <property type="entry name" value="Plant_tran"/>
    <property type="match status" value="1"/>
</dbReference>
<dbReference type="Gramene" id="Bo5g098370.1">
    <property type="protein sequence ID" value="Bo5g098370.1"/>
    <property type="gene ID" value="Bo5g098370"/>
</dbReference>
<dbReference type="InterPro" id="IPR006912">
    <property type="entry name" value="Harbinger_derived_prot"/>
</dbReference>
<accession>A0A0D3CHC6</accession>
<dbReference type="OMA" id="LEMRDWH"/>
<dbReference type="EnsemblPlants" id="Bo5g098370.1">
    <property type="protein sequence ID" value="Bo5g098370.1"/>
    <property type="gene ID" value="Bo5g098370"/>
</dbReference>
<organism evidence="1 2">
    <name type="scientific">Brassica oleracea var. oleracea</name>
    <dbReference type="NCBI Taxonomy" id="109376"/>
    <lineage>
        <taxon>Eukaryota</taxon>
        <taxon>Viridiplantae</taxon>
        <taxon>Streptophyta</taxon>
        <taxon>Embryophyta</taxon>
        <taxon>Tracheophyta</taxon>
        <taxon>Spermatophyta</taxon>
        <taxon>Magnoliopsida</taxon>
        <taxon>eudicotyledons</taxon>
        <taxon>Gunneridae</taxon>
        <taxon>Pentapetalae</taxon>
        <taxon>rosids</taxon>
        <taxon>malvids</taxon>
        <taxon>Brassicales</taxon>
        <taxon>Brassicaceae</taxon>
        <taxon>Brassiceae</taxon>
        <taxon>Brassica</taxon>
    </lineage>
</organism>
<dbReference type="PANTHER" id="PTHR47150:SF5">
    <property type="entry name" value="OS07G0546750 PROTEIN"/>
    <property type="match status" value="1"/>
</dbReference>
<reference evidence="1" key="2">
    <citation type="submission" date="2015-03" db="UniProtKB">
        <authorList>
            <consortium name="EnsemblPlants"/>
        </authorList>
    </citation>
    <scope>IDENTIFICATION</scope>
</reference>
<keyword evidence="2" id="KW-1185">Reference proteome</keyword>
<dbReference type="AlphaFoldDB" id="A0A0D3CHC6"/>
<evidence type="ECO:0000313" key="2">
    <source>
        <dbReference type="Proteomes" id="UP000032141"/>
    </source>
</evidence>
<name>A0A0D3CHC6_BRAOL</name>
<dbReference type="PANTHER" id="PTHR47150">
    <property type="entry name" value="OS12G0169200 PROTEIN"/>
    <property type="match status" value="1"/>
</dbReference>
<protein>
    <recommendedName>
        <fullName evidence="3">DDE Tnp4 domain-containing protein</fullName>
    </recommendedName>
</protein>
<dbReference type="HOGENOM" id="CLU_012390_2_0_1"/>
<reference evidence="1 2" key="1">
    <citation type="journal article" date="2014" name="Genome Biol.">
        <title>Transcriptome and methylome profiling reveals relics of genome dominance in the mesopolyploid Brassica oleracea.</title>
        <authorList>
            <person name="Parkin I.A."/>
            <person name="Koh C."/>
            <person name="Tang H."/>
            <person name="Robinson S.J."/>
            <person name="Kagale S."/>
            <person name="Clarke W.E."/>
            <person name="Town C.D."/>
            <person name="Nixon J."/>
            <person name="Krishnakumar V."/>
            <person name="Bidwell S.L."/>
            <person name="Denoeud F."/>
            <person name="Belcram H."/>
            <person name="Links M.G."/>
            <person name="Just J."/>
            <person name="Clarke C."/>
            <person name="Bender T."/>
            <person name="Huebert T."/>
            <person name="Mason A.S."/>
            <person name="Pires J.C."/>
            <person name="Barker G."/>
            <person name="Moore J."/>
            <person name="Walley P.G."/>
            <person name="Manoli S."/>
            <person name="Batley J."/>
            <person name="Edwards D."/>
            <person name="Nelson M.N."/>
            <person name="Wang X."/>
            <person name="Paterson A.H."/>
            <person name="King G."/>
            <person name="Bancroft I."/>
            <person name="Chalhoub B."/>
            <person name="Sharpe A.G."/>
        </authorList>
    </citation>
    <scope>NUCLEOTIDE SEQUENCE</scope>
    <source>
        <strain evidence="1 2">cv. TO1000</strain>
    </source>
</reference>
<evidence type="ECO:0008006" key="3">
    <source>
        <dbReference type="Google" id="ProtNLM"/>
    </source>
</evidence>
<dbReference type="Proteomes" id="UP000032141">
    <property type="component" value="Chromosome C5"/>
</dbReference>
<sequence>MSQLSKCTTAMRMLAYGVAADVVDEYIKIKVTLNDINVLDRSPVFDDVEHGNTLRVNFFVNQHPYNMAYYLADGINPSYPTFIKSIRLPQSELNKLFAQVQEGCQKDIERAFGVLQARFKSIHKPAHMWDISDLDIIMRSYIILHNMIVEDERDTYAQHRTDYDQSEASGFNAPQTFSTVVLPAFANHVRARSELCDSIVHHELQVDLVRHIWGKFGMFCG</sequence>
<evidence type="ECO:0000313" key="1">
    <source>
        <dbReference type="EnsemblPlants" id="Bo5g098370.1"/>
    </source>
</evidence>
<proteinExistence type="predicted"/>